<keyword evidence="2" id="KW-1185">Reference proteome</keyword>
<dbReference type="EMBL" id="CAJVQC010181128">
    <property type="protein sequence ID" value="CAG8852298.1"/>
    <property type="molecule type" value="Genomic_DNA"/>
</dbReference>
<feature type="non-terminal residue" evidence="1">
    <location>
        <position position="100"/>
    </location>
</feature>
<gene>
    <name evidence="1" type="ORF">RPERSI_LOCUS37008</name>
</gene>
<name>A0ACA9T163_9GLOM</name>
<protein>
    <submittedName>
        <fullName evidence="1">27404_t:CDS:1</fullName>
    </submittedName>
</protein>
<evidence type="ECO:0000313" key="1">
    <source>
        <dbReference type="EMBL" id="CAG8852298.1"/>
    </source>
</evidence>
<accession>A0ACA9T163</accession>
<sequence>DVGNEPIVIYERSPGCINTFNRYVFTISNKCRSESLEVKEAYQQTYKLYEMYSHLEYPNMVIVKNDFGKKLPDFFTRELITAIENQKILNQLVKHTKTYK</sequence>
<feature type="non-terminal residue" evidence="1">
    <location>
        <position position="1"/>
    </location>
</feature>
<comment type="caution">
    <text evidence="1">The sequence shown here is derived from an EMBL/GenBank/DDBJ whole genome shotgun (WGS) entry which is preliminary data.</text>
</comment>
<evidence type="ECO:0000313" key="2">
    <source>
        <dbReference type="Proteomes" id="UP000789920"/>
    </source>
</evidence>
<reference evidence="1" key="1">
    <citation type="submission" date="2021-06" db="EMBL/GenBank/DDBJ databases">
        <authorList>
            <person name="Kallberg Y."/>
            <person name="Tangrot J."/>
            <person name="Rosling A."/>
        </authorList>
    </citation>
    <scope>NUCLEOTIDE SEQUENCE</scope>
    <source>
        <strain evidence="1">MA461A</strain>
    </source>
</reference>
<proteinExistence type="predicted"/>
<organism evidence="1 2">
    <name type="scientific">Racocetra persica</name>
    <dbReference type="NCBI Taxonomy" id="160502"/>
    <lineage>
        <taxon>Eukaryota</taxon>
        <taxon>Fungi</taxon>
        <taxon>Fungi incertae sedis</taxon>
        <taxon>Mucoromycota</taxon>
        <taxon>Glomeromycotina</taxon>
        <taxon>Glomeromycetes</taxon>
        <taxon>Diversisporales</taxon>
        <taxon>Gigasporaceae</taxon>
        <taxon>Racocetra</taxon>
    </lineage>
</organism>
<dbReference type="Proteomes" id="UP000789920">
    <property type="component" value="Unassembled WGS sequence"/>
</dbReference>